<accession>A0A915DW82</accession>
<evidence type="ECO:0000313" key="1">
    <source>
        <dbReference type="Proteomes" id="UP000887574"/>
    </source>
</evidence>
<evidence type="ECO:0000313" key="2">
    <source>
        <dbReference type="WBParaSite" id="jg23412"/>
    </source>
</evidence>
<protein>
    <submittedName>
        <fullName evidence="2">Uncharacterized protein</fullName>
    </submittedName>
</protein>
<dbReference type="WBParaSite" id="jg23412">
    <property type="protein sequence ID" value="jg23412"/>
    <property type="gene ID" value="jg23412"/>
</dbReference>
<keyword evidence="1" id="KW-1185">Reference proteome</keyword>
<reference evidence="2" key="1">
    <citation type="submission" date="2022-11" db="UniProtKB">
        <authorList>
            <consortium name="WormBaseParasite"/>
        </authorList>
    </citation>
    <scope>IDENTIFICATION</scope>
</reference>
<dbReference type="AlphaFoldDB" id="A0A915DW82"/>
<dbReference type="Proteomes" id="UP000887574">
    <property type="component" value="Unplaced"/>
</dbReference>
<sequence>MFLALDAVLVSERDGVYSYHIPDNDSTTLFYDVVPEQFESCNAKGQKVYNALLPIPKLVENWSSHPGRWTKADTVSAFLVCAEPETSCMDGMTICFMPDDKHYIFEEHHSDLCKDGHYMTLEMQARQLIVKTKDHEMPYGFIPDFHSRHDLCKLTVTLIGNDHIKICEPAPDAEVPNEPFNQMEDFTWANADVVEKLKLPKQEVKIKDVQAYFKLQYNKNAPLKTIFRTHVKGSYILFFTLAKKLCRCKLNWEFQKVYLRCIDCIHCEVQPAPVPMLRSFC</sequence>
<proteinExistence type="predicted"/>
<name>A0A915DW82_9BILA</name>
<organism evidence="1 2">
    <name type="scientific">Ditylenchus dipsaci</name>
    <dbReference type="NCBI Taxonomy" id="166011"/>
    <lineage>
        <taxon>Eukaryota</taxon>
        <taxon>Metazoa</taxon>
        <taxon>Ecdysozoa</taxon>
        <taxon>Nematoda</taxon>
        <taxon>Chromadorea</taxon>
        <taxon>Rhabditida</taxon>
        <taxon>Tylenchina</taxon>
        <taxon>Tylenchomorpha</taxon>
        <taxon>Sphaerularioidea</taxon>
        <taxon>Anguinidae</taxon>
        <taxon>Anguininae</taxon>
        <taxon>Ditylenchus</taxon>
    </lineage>
</organism>